<dbReference type="InterPro" id="IPR051446">
    <property type="entry name" value="HTH_trans_reg/aminotransferase"/>
</dbReference>
<dbReference type="InterPro" id="IPR004839">
    <property type="entry name" value="Aminotransferase_I/II_large"/>
</dbReference>
<accession>A0A1E1F431</accession>
<comment type="similarity">
    <text evidence="1">In the C-terminal section; belongs to the class-I pyridoxal-phosphate-dependent aminotransferase family.</text>
</comment>
<dbReference type="InterPro" id="IPR036388">
    <property type="entry name" value="WH-like_DNA-bd_sf"/>
</dbReference>
<dbReference type="CDD" id="cd07377">
    <property type="entry name" value="WHTH_GntR"/>
    <property type="match status" value="1"/>
</dbReference>
<dbReference type="Pfam" id="PF00155">
    <property type="entry name" value="Aminotran_1_2"/>
    <property type="match status" value="1"/>
</dbReference>
<name>A0A1E1F431_9SPHN</name>
<dbReference type="SUPFAM" id="SSF46785">
    <property type="entry name" value="Winged helix' DNA-binding domain"/>
    <property type="match status" value="1"/>
</dbReference>
<dbReference type="PANTHER" id="PTHR46577:SF1">
    <property type="entry name" value="HTH-TYPE TRANSCRIPTIONAL REGULATORY PROTEIN GABR"/>
    <property type="match status" value="1"/>
</dbReference>
<evidence type="ECO:0000313" key="7">
    <source>
        <dbReference type="EMBL" id="BAV65284.1"/>
    </source>
</evidence>
<protein>
    <submittedName>
        <fullName evidence="7">GntR family transcriptional regulator</fullName>
    </submittedName>
</protein>
<dbReference type="GO" id="GO:0030170">
    <property type="term" value="F:pyridoxal phosphate binding"/>
    <property type="evidence" value="ECO:0007669"/>
    <property type="project" value="InterPro"/>
</dbReference>
<evidence type="ECO:0000313" key="8">
    <source>
        <dbReference type="Proteomes" id="UP000218272"/>
    </source>
</evidence>
<gene>
    <name evidence="7" type="ORF">SCLO_1022440</name>
</gene>
<dbReference type="InterPro" id="IPR036390">
    <property type="entry name" value="WH_DNA-bd_sf"/>
</dbReference>
<dbReference type="AlphaFoldDB" id="A0A1E1F431"/>
<evidence type="ECO:0000256" key="5">
    <source>
        <dbReference type="ARBA" id="ARBA00023163"/>
    </source>
</evidence>
<dbReference type="Gene3D" id="1.10.10.10">
    <property type="entry name" value="Winged helix-like DNA-binding domain superfamily/Winged helix DNA-binding domain"/>
    <property type="match status" value="1"/>
</dbReference>
<dbReference type="KEGG" id="sclo:SCLO_1022440"/>
<dbReference type="InterPro" id="IPR015422">
    <property type="entry name" value="PyrdxlP-dep_Trfase_small"/>
</dbReference>
<keyword evidence="8" id="KW-1185">Reference proteome</keyword>
<dbReference type="EMBL" id="AP017655">
    <property type="protein sequence ID" value="BAV65284.1"/>
    <property type="molecule type" value="Genomic_DNA"/>
</dbReference>
<dbReference type="Pfam" id="PF00392">
    <property type="entry name" value="GntR"/>
    <property type="match status" value="1"/>
</dbReference>
<dbReference type="Gene3D" id="3.40.640.10">
    <property type="entry name" value="Type I PLP-dependent aspartate aminotransferase-like (Major domain)"/>
    <property type="match status" value="1"/>
</dbReference>
<dbReference type="GO" id="GO:0003677">
    <property type="term" value="F:DNA binding"/>
    <property type="evidence" value="ECO:0007669"/>
    <property type="project" value="UniProtKB-KW"/>
</dbReference>
<dbReference type="PROSITE" id="PS50949">
    <property type="entry name" value="HTH_GNTR"/>
    <property type="match status" value="1"/>
</dbReference>
<dbReference type="SMART" id="SM00345">
    <property type="entry name" value="HTH_GNTR"/>
    <property type="match status" value="1"/>
</dbReference>
<organism evidence="7 8">
    <name type="scientific">Sphingobium cloacae</name>
    <dbReference type="NCBI Taxonomy" id="120107"/>
    <lineage>
        <taxon>Bacteria</taxon>
        <taxon>Pseudomonadati</taxon>
        <taxon>Pseudomonadota</taxon>
        <taxon>Alphaproteobacteria</taxon>
        <taxon>Sphingomonadales</taxon>
        <taxon>Sphingomonadaceae</taxon>
        <taxon>Sphingobium</taxon>
    </lineage>
</organism>
<evidence type="ECO:0000256" key="4">
    <source>
        <dbReference type="ARBA" id="ARBA00023125"/>
    </source>
</evidence>
<evidence type="ECO:0000256" key="3">
    <source>
        <dbReference type="ARBA" id="ARBA00023015"/>
    </source>
</evidence>
<feature type="domain" description="HTH gntR-type" evidence="6">
    <location>
        <begin position="67"/>
        <end position="135"/>
    </location>
</feature>
<sequence length="529" mass="57192">MSKWAVPPMDGNIIHNLFQQAFYKRAISRYWHGIPIQLDRFAMSTSFLRPPSLLRLLGAWRAEDSPEPAYRQLAQALRMLVLDGRIGLDVRLPGERELAAALGLSRTTVAAAFDRLRDEGYLQSRQGSGSVTRLPAGRIESGQPEIDLGSGGNLLNWTHAALPAAPGVGRAVQAAAEMLPAFLGDLGYDPLGLPPLRRAIAADFERRGCPTSPDQIIVTNGAQQGFALLVQWLAGPGDRAVIDHPTYHNAVQALQRAHVVPVPVGLPAQGWDIDAMEAAFRQTAPRFAYVIADFHNPTGRSMDPATRRALVQAAAATHTPLIIDETMVAMGLDFAPPPPVAVHDPSGRQVITMGSASKIYWGGLRVGWIRADPQTIAALGRLRTTMDMASPVVEQLAVAHLLDEGEGLGARADMLRERRDRLLMLLEAHLPHWRIESPAGGLSLWAEMPRAEATALAALAESHGVRIAAGPRFGVGGAFERFLRLPFTLSEEQLALGVERLAQADARLHARMPAGRDAAALALEADRLI</sequence>
<dbReference type="Gene3D" id="3.90.1150.10">
    <property type="entry name" value="Aspartate Aminotransferase, domain 1"/>
    <property type="match status" value="1"/>
</dbReference>
<keyword evidence="2" id="KW-0663">Pyridoxal phosphate</keyword>
<keyword evidence="5" id="KW-0804">Transcription</keyword>
<proteinExistence type="inferred from homology"/>
<keyword evidence="3" id="KW-0805">Transcription regulation</keyword>
<dbReference type="Proteomes" id="UP000218272">
    <property type="component" value="Chromosome SCLO_1"/>
</dbReference>
<dbReference type="InterPro" id="IPR015421">
    <property type="entry name" value="PyrdxlP-dep_Trfase_major"/>
</dbReference>
<evidence type="ECO:0000256" key="2">
    <source>
        <dbReference type="ARBA" id="ARBA00022898"/>
    </source>
</evidence>
<dbReference type="PRINTS" id="PR00035">
    <property type="entry name" value="HTHGNTR"/>
</dbReference>
<dbReference type="CDD" id="cd00609">
    <property type="entry name" value="AAT_like"/>
    <property type="match status" value="1"/>
</dbReference>
<dbReference type="InterPro" id="IPR000524">
    <property type="entry name" value="Tscrpt_reg_HTH_GntR"/>
</dbReference>
<dbReference type="GO" id="GO:0003700">
    <property type="term" value="F:DNA-binding transcription factor activity"/>
    <property type="evidence" value="ECO:0007669"/>
    <property type="project" value="InterPro"/>
</dbReference>
<dbReference type="SUPFAM" id="SSF53383">
    <property type="entry name" value="PLP-dependent transferases"/>
    <property type="match status" value="1"/>
</dbReference>
<evidence type="ECO:0000259" key="6">
    <source>
        <dbReference type="PROSITE" id="PS50949"/>
    </source>
</evidence>
<keyword evidence="4" id="KW-0238">DNA-binding</keyword>
<dbReference type="PANTHER" id="PTHR46577">
    <property type="entry name" value="HTH-TYPE TRANSCRIPTIONAL REGULATORY PROTEIN GABR"/>
    <property type="match status" value="1"/>
</dbReference>
<reference evidence="7 8" key="1">
    <citation type="submission" date="2016-10" db="EMBL/GenBank/DDBJ databases">
        <title>Complete Genome Sequence of the Nonylphenol-Degrading Bacterium Sphingobium cloacae JCM 10874T.</title>
        <authorList>
            <person name="Ootsuka M."/>
            <person name="Nishizawa T."/>
            <person name="Ohta H."/>
        </authorList>
    </citation>
    <scope>NUCLEOTIDE SEQUENCE [LARGE SCALE GENOMIC DNA]</scope>
    <source>
        <strain evidence="7 8">JCM 10874</strain>
    </source>
</reference>
<evidence type="ECO:0000256" key="1">
    <source>
        <dbReference type="ARBA" id="ARBA00005384"/>
    </source>
</evidence>
<dbReference type="InterPro" id="IPR015424">
    <property type="entry name" value="PyrdxlP-dep_Trfase"/>
</dbReference>